<accession>A0AAN9J9H6</accession>
<gene>
    <name evidence="1" type="ORF">RJT34_16869</name>
</gene>
<evidence type="ECO:0000313" key="2">
    <source>
        <dbReference type="Proteomes" id="UP001359559"/>
    </source>
</evidence>
<reference evidence="1 2" key="1">
    <citation type="submission" date="2024-01" db="EMBL/GenBank/DDBJ databases">
        <title>The genomes of 5 underutilized Papilionoideae crops provide insights into root nodulation and disease resistance.</title>
        <authorList>
            <person name="Yuan L."/>
        </authorList>
    </citation>
    <scope>NUCLEOTIDE SEQUENCE [LARGE SCALE GENOMIC DNA]</scope>
    <source>
        <strain evidence="1">LY-2023</strain>
        <tissue evidence="1">Leaf</tissue>
    </source>
</reference>
<protein>
    <submittedName>
        <fullName evidence="1">Uncharacterized protein</fullName>
    </submittedName>
</protein>
<dbReference type="Proteomes" id="UP001359559">
    <property type="component" value="Unassembled WGS sequence"/>
</dbReference>
<name>A0AAN9J9H6_CLITE</name>
<keyword evidence="2" id="KW-1185">Reference proteome</keyword>
<dbReference type="EMBL" id="JAYKXN010000004">
    <property type="protein sequence ID" value="KAK7293986.1"/>
    <property type="molecule type" value="Genomic_DNA"/>
</dbReference>
<dbReference type="AlphaFoldDB" id="A0AAN9J9H6"/>
<sequence length="140" mass="16133">MGHYDGIARRRSEGQSVVKYSGTWNWGVEMKMVNFRNLNFTYFEEIDEYGGGPETPEAWNRVPEKPFQVRPTTGSGCKPLAVVVNVSMPHFRIKDQLQDKTLHWLWLQTTSRGCKPWTVVSSVCIPKFRKTKVLQGKTCH</sequence>
<evidence type="ECO:0000313" key="1">
    <source>
        <dbReference type="EMBL" id="KAK7293986.1"/>
    </source>
</evidence>
<proteinExistence type="predicted"/>
<comment type="caution">
    <text evidence="1">The sequence shown here is derived from an EMBL/GenBank/DDBJ whole genome shotgun (WGS) entry which is preliminary data.</text>
</comment>
<organism evidence="1 2">
    <name type="scientific">Clitoria ternatea</name>
    <name type="common">Butterfly pea</name>
    <dbReference type="NCBI Taxonomy" id="43366"/>
    <lineage>
        <taxon>Eukaryota</taxon>
        <taxon>Viridiplantae</taxon>
        <taxon>Streptophyta</taxon>
        <taxon>Embryophyta</taxon>
        <taxon>Tracheophyta</taxon>
        <taxon>Spermatophyta</taxon>
        <taxon>Magnoliopsida</taxon>
        <taxon>eudicotyledons</taxon>
        <taxon>Gunneridae</taxon>
        <taxon>Pentapetalae</taxon>
        <taxon>rosids</taxon>
        <taxon>fabids</taxon>
        <taxon>Fabales</taxon>
        <taxon>Fabaceae</taxon>
        <taxon>Papilionoideae</taxon>
        <taxon>50 kb inversion clade</taxon>
        <taxon>NPAAA clade</taxon>
        <taxon>indigoferoid/millettioid clade</taxon>
        <taxon>Phaseoleae</taxon>
        <taxon>Clitoria</taxon>
    </lineage>
</organism>